<accession>A0A8S5M0Y5</accession>
<sequence>MNNIQIFNDTEFGSVRTMVIDNEPWVVGKDVVGILGYQNGSRDINRHVDEDDRQKIMLFDGKQNKETIIINESGIYSLILSSKMPNAKRFKHWVTSEILPSIRKHGAYMTEQTLEQALTSPDFLIQLATKLKDEQEKNKALTEANNRMKPKEIFADAVMTSEHSILIGELAKLIAQNGYAIGQKRLFAWMREQGYLLKQGGSYNLPAQRYVEAGLFEIKESSISNPDGSVRLTRTTKVTGKGQVYFINKFLKEVAS</sequence>
<proteinExistence type="predicted"/>
<dbReference type="Pfam" id="PF02498">
    <property type="entry name" value="Bro-N"/>
    <property type="match status" value="1"/>
</dbReference>
<reference evidence="2" key="1">
    <citation type="journal article" date="2021" name="Proc. Natl. Acad. Sci. U.S.A.">
        <title>A Catalog of Tens of Thousands of Viruses from Human Metagenomes Reveals Hidden Associations with Chronic Diseases.</title>
        <authorList>
            <person name="Tisza M.J."/>
            <person name="Buck C.B."/>
        </authorList>
    </citation>
    <scope>NUCLEOTIDE SEQUENCE</scope>
    <source>
        <strain evidence="2">CtLAw30</strain>
    </source>
</reference>
<dbReference type="PROSITE" id="PS51750">
    <property type="entry name" value="BRO_N"/>
    <property type="match status" value="1"/>
</dbReference>
<organism evidence="2">
    <name type="scientific">Siphoviridae sp. ctLAw30</name>
    <dbReference type="NCBI Taxonomy" id="2826249"/>
    <lineage>
        <taxon>Viruses</taxon>
        <taxon>Duplodnaviria</taxon>
        <taxon>Heunggongvirae</taxon>
        <taxon>Uroviricota</taxon>
        <taxon>Caudoviricetes</taxon>
    </lineage>
</organism>
<feature type="domain" description="Bro-N" evidence="1">
    <location>
        <begin position="1"/>
        <end position="106"/>
    </location>
</feature>
<dbReference type="GO" id="GO:0003677">
    <property type="term" value="F:DNA binding"/>
    <property type="evidence" value="ECO:0007669"/>
    <property type="project" value="InterPro"/>
</dbReference>
<dbReference type="InterPro" id="IPR005039">
    <property type="entry name" value="Ant_C"/>
</dbReference>
<dbReference type="Pfam" id="PF03374">
    <property type="entry name" value="ANT"/>
    <property type="match status" value="1"/>
</dbReference>
<dbReference type="PANTHER" id="PTHR36180">
    <property type="entry name" value="DNA-BINDING PROTEIN-RELATED-RELATED"/>
    <property type="match status" value="1"/>
</dbReference>
<evidence type="ECO:0000259" key="1">
    <source>
        <dbReference type="PROSITE" id="PS51750"/>
    </source>
</evidence>
<dbReference type="PANTHER" id="PTHR36180:SF2">
    <property type="entry name" value="BRO FAMILY PROTEIN"/>
    <property type="match status" value="1"/>
</dbReference>
<name>A0A8S5M0Y5_9CAUD</name>
<protein>
    <submittedName>
        <fullName evidence="2">Repressor domain protein</fullName>
    </submittedName>
</protein>
<dbReference type="InterPro" id="IPR003497">
    <property type="entry name" value="BRO_N_domain"/>
</dbReference>
<evidence type="ECO:0000313" key="2">
    <source>
        <dbReference type="EMBL" id="DAD75890.1"/>
    </source>
</evidence>
<dbReference type="SMART" id="SM01040">
    <property type="entry name" value="Bro-N"/>
    <property type="match status" value="1"/>
</dbReference>
<dbReference type="EMBL" id="BK014792">
    <property type="protein sequence ID" value="DAD75890.1"/>
    <property type="molecule type" value="Genomic_DNA"/>
</dbReference>